<sequence>MPHNFKAPLMLEKSAWCCNSFNQSFLAWLTFKFLSTEI</sequence>
<organism evidence="1">
    <name type="scientific">Rhizophora mucronata</name>
    <name type="common">Asiatic mangrove</name>
    <dbReference type="NCBI Taxonomy" id="61149"/>
    <lineage>
        <taxon>Eukaryota</taxon>
        <taxon>Viridiplantae</taxon>
        <taxon>Streptophyta</taxon>
        <taxon>Embryophyta</taxon>
        <taxon>Tracheophyta</taxon>
        <taxon>Spermatophyta</taxon>
        <taxon>Magnoliopsida</taxon>
        <taxon>eudicotyledons</taxon>
        <taxon>Gunneridae</taxon>
        <taxon>Pentapetalae</taxon>
        <taxon>rosids</taxon>
        <taxon>fabids</taxon>
        <taxon>Malpighiales</taxon>
        <taxon>Rhizophoraceae</taxon>
        <taxon>Rhizophora</taxon>
    </lineage>
</organism>
<dbReference type="EMBL" id="GGEC01072869">
    <property type="protein sequence ID" value="MBX53353.1"/>
    <property type="molecule type" value="Transcribed_RNA"/>
</dbReference>
<name>A0A2P2PF39_RHIMU</name>
<protein>
    <submittedName>
        <fullName evidence="1">Uncharacterized protein</fullName>
    </submittedName>
</protein>
<dbReference type="AlphaFoldDB" id="A0A2P2PF39"/>
<reference evidence="1" key="1">
    <citation type="submission" date="2018-02" db="EMBL/GenBank/DDBJ databases">
        <title>Rhizophora mucronata_Transcriptome.</title>
        <authorList>
            <person name="Meera S.P."/>
            <person name="Sreeshan A."/>
            <person name="Augustine A."/>
        </authorList>
    </citation>
    <scope>NUCLEOTIDE SEQUENCE</scope>
    <source>
        <tissue evidence="1">Leaf</tissue>
    </source>
</reference>
<evidence type="ECO:0000313" key="1">
    <source>
        <dbReference type="EMBL" id="MBX53353.1"/>
    </source>
</evidence>
<accession>A0A2P2PF39</accession>
<proteinExistence type="predicted"/>